<dbReference type="Gene3D" id="3.10.20.10">
    <property type="match status" value="2"/>
</dbReference>
<organism evidence="2 3">
    <name type="scientific">Idiomarina tyrosinivorans</name>
    <dbReference type="NCBI Taxonomy" id="1445662"/>
    <lineage>
        <taxon>Bacteria</taxon>
        <taxon>Pseudomonadati</taxon>
        <taxon>Pseudomonadota</taxon>
        <taxon>Gammaproteobacteria</taxon>
        <taxon>Alteromonadales</taxon>
        <taxon>Idiomarinaceae</taxon>
        <taxon>Idiomarina</taxon>
    </lineage>
</organism>
<comment type="caution">
    <text evidence="2">The sequence shown here is derived from an EMBL/GenBank/DDBJ whole genome shotgun (WGS) entry which is preliminary data.</text>
</comment>
<proteinExistence type="predicted"/>
<name>A0A432ZQ54_9GAMM</name>
<dbReference type="Pfam" id="PF07566">
    <property type="entry name" value="DUF1543"/>
    <property type="match status" value="2"/>
</dbReference>
<evidence type="ECO:0000313" key="3">
    <source>
        <dbReference type="Proteomes" id="UP000287996"/>
    </source>
</evidence>
<dbReference type="OrthoDB" id="850243at2"/>
<evidence type="ECO:0000259" key="1">
    <source>
        <dbReference type="Pfam" id="PF07566"/>
    </source>
</evidence>
<dbReference type="AlphaFoldDB" id="A0A432ZQ54"/>
<protein>
    <submittedName>
        <fullName evidence="2">DUF1543 domain-containing protein</fullName>
    </submittedName>
</protein>
<feature type="domain" description="DUF1543" evidence="1">
    <location>
        <begin position="86"/>
        <end position="135"/>
    </location>
</feature>
<reference evidence="2 3" key="1">
    <citation type="journal article" date="2011" name="Front. Microbiol.">
        <title>Genomic signatures of strain selection and enhancement in Bacillus atrophaeus var. globigii, a historical biowarfare simulant.</title>
        <authorList>
            <person name="Gibbons H.S."/>
            <person name="Broomall S.M."/>
            <person name="McNew L.A."/>
            <person name="Daligault H."/>
            <person name="Chapman C."/>
            <person name="Bruce D."/>
            <person name="Karavis M."/>
            <person name="Krepps M."/>
            <person name="McGregor P.A."/>
            <person name="Hong C."/>
            <person name="Park K.H."/>
            <person name="Akmal A."/>
            <person name="Feldman A."/>
            <person name="Lin J.S."/>
            <person name="Chang W.E."/>
            <person name="Higgs B.W."/>
            <person name="Demirev P."/>
            <person name="Lindquist J."/>
            <person name="Liem A."/>
            <person name="Fochler E."/>
            <person name="Read T.D."/>
            <person name="Tapia R."/>
            <person name="Johnson S."/>
            <person name="Bishop-Lilly K.A."/>
            <person name="Detter C."/>
            <person name="Han C."/>
            <person name="Sozhamannan S."/>
            <person name="Rosenzweig C.N."/>
            <person name="Skowronski E.W."/>
        </authorList>
    </citation>
    <scope>NUCLEOTIDE SEQUENCE [LARGE SCALE GENOMIC DNA]</scope>
    <source>
        <strain evidence="2 3">CC-PW-9</strain>
    </source>
</reference>
<dbReference type="EMBL" id="PIQH01000007">
    <property type="protein sequence ID" value="RUO80039.1"/>
    <property type="molecule type" value="Genomic_DNA"/>
</dbReference>
<sequence>MVYLGGTAQGANIELHDVRLVVGETIEDTIPQLKQQWFGLQKNLHIDSYVEVHHVDGYRIVLSEQPRQSQQHLYFVNLGGYQPQLMAEQHAFTLVVAESTEQAKQKAKQKLLPAQAFEQPHKDNLHAVDDCLAVDLLESYAVELHHDGIEQALVPDWFGYRVIAGR</sequence>
<keyword evidence="3" id="KW-1185">Reference proteome</keyword>
<accession>A0A432ZQ54</accession>
<evidence type="ECO:0000313" key="2">
    <source>
        <dbReference type="EMBL" id="RUO80039.1"/>
    </source>
</evidence>
<dbReference type="RefSeq" id="WP_126842214.1">
    <property type="nucleotide sequence ID" value="NZ_PIQH01000007.1"/>
</dbReference>
<dbReference type="Proteomes" id="UP000287996">
    <property type="component" value="Unassembled WGS sequence"/>
</dbReference>
<feature type="domain" description="DUF1543" evidence="1">
    <location>
        <begin position="11"/>
        <end position="62"/>
    </location>
</feature>
<dbReference type="InterPro" id="IPR011440">
    <property type="entry name" value="DUF1543"/>
</dbReference>
<gene>
    <name evidence="2" type="ORF">CWI84_08490</name>
</gene>